<dbReference type="CDD" id="cd01392">
    <property type="entry name" value="HTH_LacI"/>
    <property type="match status" value="1"/>
</dbReference>
<accession>A0A173WI07</accession>
<evidence type="ECO:0000313" key="28">
    <source>
        <dbReference type="Proteomes" id="UP000284220"/>
    </source>
</evidence>
<keyword evidence="1" id="KW-0805">Transcription regulation</keyword>
<dbReference type="Gene3D" id="1.10.260.40">
    <property type="entry name" value="lambda repressor-like DNA-binding domains"/>
    <property type="match status" value="1"/>
</dbReference>
<evidence type="ECO:0000259" key="5">
    <source>
        <dbReference type="PROSITE" id="PS50943"/>
    </source>
</evidence>
<dbReference type="PANTHER" id="PTHR30146">
    <property type="entry name" value="LACI-RELATED TRANSCRIPTIONAL REPRESSOR"/>
    <property type="match status" value="1"/>
</dbReference>
<dbReference type="Pfam" id="PF00356">
    <property type="entry name" value="LacI"/>
    <property type="match status" value="1"/>
</dbReference>
<dbReference type="EMBL" id="QRZI01000002">
    <property type="protein sequence ID" value="RGV65705.1"/>
    <property type="molecule type" value="Genomic_DNA"/>
</dbReference>
<dbReference type="PROSITE" id="PS50943">
    <property type="entry name" value="HTH_CROC1"/>
    <property type="match status" value="1"/>
</dbReference>
<dbReference type="InterPro" id="IPR046335">
    <property type="entry name" value="LacI/GalR-like_sensor"/>
</dbReference>
<dbReference type="EMBL" id="CZBA01000001">
    <property type="protein sequence ID" value="CUP06998.1"/>
    <property type="molecule type" value="Genomic_DNA"/>
</dbReference>
<dbReference type="PROSITE" id="PS50932">
    <property type="entry name" value="HTH_LACI_2"/>
    <property type="match status" value="1"/>
</dbReference>
<evidence type="ECO:0000313" key="32">
    <source>
        <dbReference type="Proteomes" id="UP000285839"/>
    </source>
</evidence>
<dbReference type="Proteomes" id="UP000265808">
    <property type="component" value="Unassembled WGS sequence"/>
</dbReference>
<dbReference type="Proteomes" id="UP000261222">
    <property type="component" value="Unassembled WGS sequence"/>
</dbReference>
<dbReference type="EMBL" id="QSHL01000001">
    <property type="protein sequence ID" value="RHC10119.1"/>
    <property type="molecule type" value="Genomic_DNA"/>
</dbReference>
<dbReference type="SUPFAM" id="SSF47413">
    <property type="entry name" value="lambda repressor-like DNA-binding domains"/>
    <property type="match status" value="1"/>
</dbReference>
<evidence type="ECO:0000256" key="1">
    <source>
        <dbReference type="ARBA" id="ARBA00023015"/>
    </source>
</evidence>
<dbReference type="EMBL" id="QRJH01000001">
    <property type="protein sequence ID" value="RHH21207.1"/>
    <property type="molecule type" value="Genomic_DNA"/>
</dbReference>
<dbReference type="Proteomes" id="UP000261105">
    <property type="component" value="Unassembled WGS sequence"/>
</dbReference>
<dbReference type="Proteomes" id="UP000284242">
    <property type="component" value="Unassembled WGS sequence"/>
</dbReference>
<dbReference type="SMART" id="SM00354">
    <property type="entry name" value="HTH_LACI"/>
    <property type="match status" value="1"/>
</dbReference>
<dbReference type="SUPFAM" id="SSF53822">
    <property type="entry name" value="Periplasmic binding protein-like I"/>
    <property type="match status" value="1"/>
</dbReference>
<dbReference type="EMBL" id="QRUH01000002">
    <property type="protein sequence ID" value="RGR50569.1"/>
    <property type="molecule type" value="Genomic_DNA"/>
</dbReference>
<evidence type="ECO:0000313" key="21">
    <source>
        <dbReference type="Proteomes" id="UP000095413"/>
    </source>
</evidence>
<dbReference type="EMBL" id="QRSS01000005">
    <property type="protein sequence ID" value="RGQ06064.1"/>
    <property type="molecule type" value="Genomic_DNA"/>
</dbReference>
<dbReference type="EMBL" id="QSUZ01000007">
    <property type="protein sequence ID" value="RGN87883.1"/>
    <property type="molecule type" value="Genomic_DNA"/>
</dbReference>
<evidence type="ECO:0000259" key="4">
    <source>
        <dbReference type="PROSITE" id="PS50932"/>
    </source>
</evidence>
<gene>
    <name evidence="6" type="primary">ccpA_1</name>
    <name evidence="18" type="ORF">DW040_02055</name>
    <name evidence="17" type="ORF">DW222_01875</name>
    <name evidence="16" type="ORF">DW272_01255</name>
    <name evidence="15" type="ORF">DW767_03455</name>
    <name evidence="14" type="ORF">DW859_01505</name>
    <name evidence="13" type="ORF">DWW07_03915</name>
    <name evidence="12" type="ORF">DWX77_00640</name>
    <name evidence="11" type="ORF">DWY46_04070</name>
    <name evidence="10" type="ORF">DWZ12_06240</name>
    <name evidence="9" type="ORF">DXB38_07175</name>
    <name evidence="8" type="ORF">DXB81_01730</name>
    <name evidence="19" type="ORF">EAI82_06550</name>
    <name evidence="6" type="ORF">ERS852394_00112</name>
    <name evidence="7" type="ORF">ERS852533_00209</name>
</gene>
<dbReference type="Proteomes" id="UP000095409">
    <property type="component" value="Unassembled WGS sequence"/>
</dbReference>
<evidence type="ECO:0000313" key="9">
    <source>
        <dbReference type="EMBL" id="RGN87883.1"/>
    </source>
</evidence>
<protein>
    <submittedName>
        <fullName evidence="6">Glucose-resistance amylase regulator</fullName>
    </submittedName>
    <submittedName>
        <fullName evidence="8">LacI family transcriptional regulator</fullName>
    </submittedName>
</protein>
<reference evidence="19 33" key="3">
    <citation type="journal article" date="2019" name="Science, e1252229">
        <title>Invertible promoters mediate bacterial phase variation, antibiotic resistance, and host adaptation in the gut.</title>
        <authorList>
            <person name="Jiang X."/>
            <person name="Hall A.B."/>
            <person name="Arthur T.D."/>
            <person name="Plichta D.R."/>
            <person name="Covington C.T."/>
            <person name="Poyet M."/>
            <person name="Crothers J."/>
            <person name="Moses P.L."/>
            <person name="Tolonen A.C."/>
            <person name="Vlamakis H."/>
            <person name="Alm E.J."/>
            <person name="Xavier R.J."/>
        </authorList>
    </citation>
    <scope>NUCLEOTIDE SEQUENCE [LARGE SCALE GENOMIC DNA]</scope>
    <source>
        <strain evidence="33">af_0058</strain>
        <strain evidence="19">Af_0058</strain>
    </source>
</reference>
<dbReference type="CDD" id="cd06267">
    <property type="entry name" value="PBP1_LacI_sugar_binding-like"/>
    <property type="match status" value="1"/>
</dbReference>
<evidence type="ECO:0000313" key="16">
    <source>
        <dbReference type="EMBL" id="RHG19860.1"/>
    </source>
</evidence>
<dbReference type="Proteomes" id="UP000284267">
    <property type="component" value="Unassembled WGS sequence"/>
</dbReference>
<name>A0A173WI07_9FIRM</name>
<dbReference type="PANTHER" id="PTHR30146:SF109">
    <property type="entry name" value="HTH-TYPE TRANSCRIPTIONAL REGULATOR GALS"/>
    <property type="match status" value="1"/>
</dbReference>
<evidence type="ECO:0000313" key="22">
    <source>
        <dbReference type="Proteomes" id="UP000261105"/>
    </source>
</evidence>
<dbReference type="InterPro" id="IPR000843">
    <property type="entry name" value="HTH_LacI"/>
</dbReference>
<dbReference type="GO" id="GO:0000976">
    <property type="term" value="F:transcription cis-regulatory region binding"/>
    <property type="evidence" value="ECO:0007669"/>
    <property type="project" value="TreeGrafter"/>
</dbReference>
<evidence type="ECO:0000313" key="10">
    <source>
        <dbReference type="EMBL" id="RGQ06064.1"/>
    </source>
</evidence>
<evidence type="ECO:0000313" key="17">
    <source>
        <dbReference type="EMBL" id="RHH21207.1"/>
    </source>
</evidence>
<evidence type="ECO:0000313" key="14">
    <source>
        <dbReference type="EMBL" id="RHC10119.1"/>
    </source>
</evidence>
<evidence type="ECO:0000313" key="24">
    <source>
        <dbReference type="Proteomes" id="UP000265808"/>
    </source>
</evidence>
<evidence type="ECO:0000313" key="23">
    <source>
        <dbReference type="Proteomes" id="UP000261222"/>
    </source>
</evidence>
<feature type="domain" description="HTH cro/C1-type" evidence="5">
    <location>
        <begin position="10"/>
        <end position="53"/>
    </location>
</feature>
<dbReference type="Pfam" id="PF13377">
    <property type="entry name" value="Peripla_BP_3"/>
    <property type="match status" value="1"/>
</dbReference>
<evidence type="ECO:0000313" key="26">
    <source>
        <dbReference type="Proteomes" id="UP000283585"/>
    </source>
</evidence>
<dbReference type="InterPro" id="IPR010982">
    <property type="entry name" value="Lambda_DNA-bd_dom_sf"/>
</dbReference>
<evidence type="ECO:0000313" key="15">
    <source>
        <dbReference type="EMBL" id="RHE14850.1"/>
    </source>
</evidence>
<dbReference type="EMBL" id="QSJW01000002">
    <property type="protein sequence ID" value="RHE14850.1"/>
    <property type="molecule type" value="Genomic_DNA"/>
</dbReference>
<evidence type="ECO:0000313" key="11">
    <source>
        <dbReference type="EMBL" id="RGR50569.1"/>
    </source>
</evidence>
<dbReference type="GeneID" id="79804398"/>
<organism evidence="6 20">
    <name type="scientific">Blautia obeum</name>
    <dbReference type="NCBI Taxonomy" id="40520"/>
    <lineage>
        <taxon>Bacteria</taxon>
        <taxon>Bacillati</taxon>
        <taxon>Bacillota</taxon>
        <taxon>Clostridia</taxon>
        <taxon>Lachnospirales</taxon>
        <taxon>Lachnospiraceae</taxon>
        <taxon>Blautia</taxon>
    </lineage>
</organism>
<dbReference type="EMBL" id="QSUB01000001">
    <property type="protein sequence ID" value="RGN07275.1"/>
    <property type="molecule type" value="Genomic_DNA"/>
</dbReference>
<dbReference type="InterPro" id="IPR001387">
    <property type="entry name" value="Cro/C1-type_HTH"/>
</dbReference>
<reference evidence="20 21" key="1">
    <citation type="submission" date="2015-09" db="EMBL/GenBank/DDBJ databases">
        <authorList>
            <consortium name="Pathogen Informatics"/>
        </authorList>
    </citation>
    <scope>NUCLEOTIDE SEQUENCE [LARGE SCALE GENOMIC DNA]</scope>
    <source>
        <strain evidence="6 20">2789STDY5608837</strain>
        <strain evidence="7 21">2789STDY5834921</strain>
    </source>
</reference>
<keyword evidence="2" id="KW-0238">DNA-binding</keyword>
<evidence type="ECO:0000313" key="30">
    <source>
        <dbReference type="Proteomes" id="UP000284267"/>
    </source>
</evidence>
<feature type="domain" description="HTH lacI-type" evidence="4">
    <location>
        <begin position="9"/>
        <end position="63"/>
    </location>
</feature>
<reference evidence="22 23" key="2">
    <citation type="submission" date="2018-08" db="EMBL/GenBank/DDBJ databases">
        <title>A genome reference for cultivated species of the human gut microbiota.</title>
        <authorList>
            <person name="Zou Y."/>
            <person name="Xue W."/>
            <person name="Luo G."/>
        </authorList>
    </citation>
    <scope>NUCLEOTIDE SEQUENCE [LARGE SCALE GENOMIC DNA]</scope>
    <source>
        <strain evidence="13 25">AF14-23</strain>
        <strain evidence="12 29">AF21-24</strain>
        <strain evidence="11 32">AF25-21</strain>
        <strain evidence="10 26">AF29-2BH</strain>
        <strain evidence="18 30">AF39-4</strain>
        <strain evidence="17 27">AM18-2AC</strain>
        <strain evidence="16 28">AM22-9LB</strain>
        <strain evidence="15 31">AM29-25AC</strain>
        <strain evidence="14 24">AM37-4AC</strain>
        <strain evidence="9 22">OM03-6</strain>
        <strain evidence="8 23">OM06-11AA</strain>
    </source>
</reference>
<dbReference type="EMBL" id="CYZD01000001">
    <property type="protein sequence ID" value="CUN39131.1"/>
    <property type="molecule type" value="Genomic_DNA"/>
</dbReference>
<dbReference type="Proteomes" id="UP000285839">
    <property type="component" value="Unassembled WGS sequence"/>
</dbReference>
<dbReference type="EMBL" id="QROE01000001">
    <property type="protein sequence ID" value="RHK98112.1"/>
    <property type="molecule type" value="Genomic_DNA"/>
</dbReference>
<dbReference type="Proteomes" id="UP000284220">
    <property type="component" value="Unassembled WGS sequence"/>
</dbReference>
<evidence type="ECO:0000313" key="8">
    <source>
        <dbReference type="EMBL" id="RGN07275.1"/>
    </source>
</evidence>
<dbReference type="EMBL" id="QRVV01000001">
    <property type="protein sequence ID" value="RGS76244.1"/>
    <property type="molecule type" value="Genomic_DNA"/>
</dbReference>
<evidence type="ECO:0000313" key="7">
    <source>
        <dbReference type="EMBL" id="CUP06998.1"/>
    </source>
</evidence>
<evidence type="ECO:0000313" key="13">
    <source>
        <dbReference type="EMBL" id="RGV65705.1"/>
    </source>
</evidence>
<evidence type="ECO:0000313" key="27">
    <source>
        <dbReference type="Proteomes" id="UP000284024"/>
    </source>
</evidence>
<dbReference type="GO" id="GO:0003700">
    <property type="term" value="F:DNA-binding transcription factor activity"/>
    <property type="evidence" value="ECO:0007669"/>
    <property type="project" value="TreeGrafter"/>
</dbReference>
<dbReference type="RefSeq" id="WP_005425412.1">
    <property type="nucleotide sequence ID" value="NZ_CABJDZ010000001.1"/>
</dbReference>
<evidence type="ECO:0000313" key="33">
    <source>
        <dbReference type="Proteomes" id="UP000293506"/>
    </source>
</evidence>
<dbReference type="Proteomes" id="UP000284644">
    <property type="component" value="Unassembled WGS sequence"/>
</dbReference>
<dbReference type="Gene3D" id="3.40.50.2300">
    <property type="match status" value="2"/>
</dbReference>
<evidence type="ECO:0000256" key="3">
    <source>
        <dbReference type="ARBA" id="ARBA00023163"/>
    </source>
</evidence>
<evidence type="ECO:0000313" key="31">
    <source>
        <dbReference type="Proteomes" id="UP000284644"/>
    </source>
</evidence>
<dbReference type="EMBL" id="RCXQ01000004">
    <property type="protein sequence ID" value="RYT67578.1"/>
    <property type="molecule type" value="Genomic_DNA"/>
</dbReference>
<dbReference type="OrthoDB" id="2026446at2"/>
<proteinExistence type="predicted"/>
<evidence type="ECO:0000313" key="18">
    <source>
        <dbReference type="EMBL" id="RHK98112.1"/>
    </source>
</evidence>
<keyword evidence="3" id="KW-0804">Transcription</keyword>
<evidence type="ECO:0000313" key="19">
    <source>
        <dbReference type="EMBL" id="RYT67578.1"/>
    </source>
</evidence>
<dbReference type="Proteomes" id="UP000283585">
    <property type="component" value="Unassembled WGS sequence"/>
</dbReference>
<dbReference type="Proteomes" id="UP000293506">
    <property type="component" value="Unassembled WGS sequence"/>
</dbReference>
<evidence type="ECO:0000313" key="12">
    <source>
        <dbReference type="EMBL" id="RGS76244.1"/>
    </source>
</evidence>
<dbReference type="EMBL" id="QRHZ01000001">
    <property type="protein sequence ID" value="RHG19860.1"/>
    <property type="molecule type" value="Genomic_DNA"/>
</dbReference>
<evidence type="ECO:0000313" key="6">
    <source>
        <dbReference type="EMBL" id="CUN39131.1"/>
    </source>
</evidence>
<dbReference type="Proteomes" id="UP000265828">
    <property type="component" value="Unassembled WGS sequence"/>
</dbReference>
<dbReference type="AlphaFoldDB" id="A0A173WI07"/>
<evidence type="ECO:0000313" key="20">
    <source>
        <dbReference type="Proteomes" id="UP000095409"/>
    </source>
</evidence>
<evidence type="ECO:0000313" key="25">
    <source>
        <dbReference type="Proteomes" id="UP000265828"/>
    </source>
</evidence>
<dbReference type="InterPro" id="IPR028082">
    <property type="entry name" value="Peripla_BP_I"/>
</dbReference>
<sequence>MDKSTKKRATITQVAKHAGVSVGTVSNYLNGTAGVSHDRAARIQQAIDVLDYIPDTLASSLRRKDSTAIHVLTPHLDSAFYTNTISALMHDAYEAGYTVHISGYEYSSEIERQQLRALESSKPGTSIIIFNGFDDLTEIKRLAKKQIHVIMADRREIPGYTSSVIFDNRRVPFEIICLLKNRNYKRIGLFTEPTKLQNIRERVEGFLEAMKYFGYPDPEKNIYSRPDLSLDKLKNSYLYMMEILESSKREELPDAWLATSDYLAFGMMRAINEKGYSIPEDFAIVGYDNIEISGYVNPRLTTVEQDQKLFGRTLWSVITEYNKTGKYQSIELPQKIKMRGSC</sequence>
<evidence type="ECO:0000313" key="29">
    <source>
        <dbReference type="Proteomes" id="UP000284242"/>
    </source>
</evidence>
<dbReference type="Proteomes" id="UP000284024">
    <property type="component" value="Unassembled WGS sequence"/>
</dbReference>
<evidence type="ECO:0000256" key="2">
    <source>
        <dbReference type="ARBA" id="ARBA00023125"/>
    </source>
</evidence>
<dbReference type="Proteomes" id="UP000095413">
    <property type="component" value="Unassembled WGS sequence"/>
</dbReference>